<organism evidence="8 9">
    <name type="scientific">Cohnella cellulosilytica</name>
    <dbReference type="NCBI Taxonomy" id="986710"/>
    <lineage>
        <taxon>Bacteria</taxon>
        <taxon>Bacillati</taxon>
        <taxon>Bacillota</taxon>
        <taxon>Bacilli</taxon>
        <taxon>Bacillales</taxon>
        <taxon>Paenibacillaceae</taxon>
        <taxon>Cohnella</taxon>
    </lineage>
</organism>
<evidence type="ECO:0000256" key="3">
    <source>
        <dbReference type="ARBA" id="ARBA00023136"/>
    </source>
</evidence>
<protein>
    <submittedName>
        <fullName evidence="8">ABC transporter substrate-binding protein</fullName>
    </submittedName>
</protein>
<dbReference type="RefSeq" id="WP_378052971.1">
    <property type="nucleotide sequence ID" value="NZ_JBHMDN010000069.1"/>
</dbReference>
<keyword evidence="3" id="KW-0472">Membrane</keyword>
<keyword evidence="1" id="KW-1003">Cell membrane</keyword>
<comment type="caution">
    <text evidence="8">The sequence shown here is derived from an EMBL/GenBank/DDBJ whole genome shotgun (WGS) entry which is preliminary data.</text>
</comment>
<dbReference type="Proteomes" id="UP001596378">
    <property type="component" value="Unassembled WGS sequence"/>
</dbReference>
<feature type="chain" id="PRO_5046911556" evidence="7">
    <location>
        <begin position="22"/>
        <end position="435"/>
    </location>
</feature>
<dbReference type="PANTHER" id="PTHR43649:SF33">
    <property type="entry name" value="POLYGALACTURONAN_RHAMNOGALACTURONAN-BINDING PROTEIN YTCQ"/>
    <property type="match status" value="1"/>
</dbReference>
<sequence>MLKRSLLAGLVIVFAAAIGLAGCGQSNSGNNSASNPESTPSQPASSAPAESNKQEKVKITYSTWGSAEEKATEEAVIAEFEKLNPNIDVELILVDGSYEEKLQVMIAGNTTPDVVSIGGAHVGNFSGAFQPFAADEVAADKYLTDILLTGLQSDGEQFALPKRVNTKVIAYNKDLLAKANVEAPGDSFSIEQFQEKAIAVAALGGEGKDKIWGSDPLWFGQWLFQFGGQRVSDDYSESLINSSESKAAVQFIIDAANKYHYAPNPTEAQGQNMIDWFLSGQVGFKGDFGPFYLPLMKQITKFDWDIAPQPGHGGEMEIVGIAVSKTTKHAEAAKQFASFVSSSSEAQKIIGGGAALPVTKEGKEVFLNQFPDKNLNEFFAAMEYSKPQPRLKKGRQMGSLINKALADRTLIGATGQEDPSVVLDELKVEIDELLK</sequence>
<dbReference type="Gene3D" id="3.40.190.10">
    <property type="entry name" value="Periplasmic binding protein-like II"/>
    <property type="match status" value="1"/>
</dbReference>
<evidence type="ECO:0000256" key="1">
    <source>
        <dbReference type="ARBA" id="ARBA00022475"/>
    </source>
</evidence>
<evidence type="ECO:0000313" key="9">
    <source>
        <dbReference type="Proteomes" id="UP001596378"/>
    </source>
</evidence>
<keyword evidence="5" id="KW-0449">Lipoprotein</keyword>
<name>A0ABW2FFJ3_9BACL</name>
<evidence type="ECO:0000256" key="5">
    <source>
        <dbReference type="ARBA" id="ARBA00023288"/>
    </source>
</evidence>
<dbReference type="PANTHER" id="PTHR43649">
    <property type="entry name" value="ARABINOSE-BINDING PROTEIN-RELATED"/>
    <property type="match status" value="1"/>
</dbReference>
<keyword evidence="9" id="KW-1185">Reference proteome</keyword>
<evidence type="ECO:0000256" key="7">
    <source>
        <dbReference type="SAM" id="SignalP"/>
    </source>
</evidence>
<dbReference type="PROSITE" id="PS51257">
    <property type="entry name" value="PROKAR_LIPOPROTEIN"/>
    <property type="match status" value="1"/>
</dbReference>
<accession>A0ABW2FFJ3</accession>
<keyword evidence="4" id="KW-0564">Palmitate</keyword>
<dbReference type="EMBL" id="JBHTAI010000011">
    <property type="protein sequence ID" value="MFC7150583.1"/>
    <property type="molecule type" value="Genomic_DNA"/>
</dbReference>
<feature type="compositionally biased region" description="Low complexity" evidence="6">
    <location>
        <begin position="26"/>
        <end position="51"/>
    </location>
</feature>
<gene>
    <name evidence="8" type="ORF">ACFQMJ_18785</name>
</gene>
<dbReference type="CDD" id="cd13585">
    <property type="entry name" value="PBP2_TMBP_like"/>
    <property type="match status" value="1"/>
</dbReference>
<feature type="signal peptide" evidence="7">
    <location>
        <begin position="1"/>
        <end position="21"/>
    </location>
</feature>
<dbReference type="Pfam" id="PF01547">
    <property type="entry name" value="SBP_bac_1"/>
    <property type="match status" value="1"/>
</dbReference>
<keyword evidence="2 7" id="KW-0732">Signal</keyword>
<proteinExistence type="predicted"/>
<reference evidence="9" key="1">
    <citation type="journal article" date="2019" name="Int. J. Syst. Evol. Microbiol.">
        <title>The Global Catalogue of Microorganisms (GCM) 10K type strain sequencing project: providing services to taxonomists for standard genome sequencing and annotation.</title>
        <authorList>
            <consortium name="The Broad Institute Genomics Platform"/>
            <consortium name="The Broad Institute Genome Sequencing Center for Infectious Disease"/>
            <person name="Wu L."/>
            <person name="Ma J."/>
        </authorList>
    </citation>
    <scope>NUCLEOTIDE SEQUENCE [LARGE SCALE GENOMIC DNA]</scope>
    <source>
        <strain evidence="9">KCTC 12907</strain>
    </source>
</reference>
<evidence type="ECO:0000256" key="2">
    <source>
        <dbReference type="ARBA" id="ARBA00022729"/>
    </source>
</evidence>
<feature type="region of interest" description="Disordered" evidence="6">
    <location>
        <begin position="26"/>
        <end position="54"/>
    </location>
</feature>
<evidence type="ECO:0000313" key="8">
    <source>
        <dbReference type="EMBL" id="MFC7150583.1"/>
    </source>
</evidence>
<dbReference type="InterPro" id="IPR006059">
    <property type="entry name" value="SBP"/>
</dbReference>
<evidence type="ECO:0000256" key="4">
    <source>
        <dbReference type="ARBA" id="ARBA00023139"/>
    </source>
</evidence>
<dbReference type="SUPFAM" id="SSF53850">
    <property type="entry name" value="Periplasmic binding protein-like II"/>
    <property type="match status" value="1"/>
</dbReference>
<evidence type="ECO:0000256" key="6">
    <source>
        <dbReference type="SAM" id="MobiDB-lite"/>
    </source>
</evidence>
<dbReference type="InterPro" id="IPR050490">
    <property type="entry name" value="Bact_solute-bd_prot1"/>
</dbReference>